<name>A0A6V7V5M8_MELEN</name>
<dbReference type="EMBL" id="CAJEWN010000166">
    <property type="protein sequence ID" value="CAD2170284.1"/>
    <property type="molecule type" value="Genomic_DNA"/>
</dbReference>
<keyword evidence="1" id="KW-0812">Transmembrane</keyword>
<organism evidence="2 3">
    <name type="scientific">Meloidogyne enterolobii</name>
    <name type="common">Root-knot nematode worm</name>
    <name type="synonym">Meloidogyne mayaguensis</name>
    <dbReference type="NCBI Taxonomy" id="390850"/>
    <lineage>
        <taxon>Eukaryota</taxon>
        <taxon>Metazoa</taxon>
        <taxon>Ecdysozoa</taxon>
        <taxon>Nematoda</taxon>
        <taxon>Chromadorea</taxon>
        <taxon>Rhabditida</taxon>
        <taxon>Tylenchina</taxon>
        <taxon>Tylenchomorpha</taxon>
        <taxon>Tylenchoidea</taxon>
        <taxon>Meloidogynidae</taxon>
        <taxon>Meloidogyninae</taxon>
        <taxon>Meloidogyne</taxon>
    </lineage>
</organism>
<evidence type="ECO:0000313" key="2">
    <source>
        <dbReference type="EMBL" id="CAD2170284.1"/>
    </source>
</evidence>
<feature type="transmembrane region" description="Helical" evidence="1">
    <location>
        <begin position="195"/>
        <end position="216"/>
    </location>
</feature>
<evidence type="ECO:0000313" key="3">
    <source>
        <dbReference type="Proteomes" id="UP000580250"/>
    </source>
</evidence>
<feature type="transmembrane region" description="Helical" evidence="1">
    <location>
        <begin position="20"/>
        <end position="38"/>
    </location>
</feature>
<feature type="transmembrane region" description="Helical" evidence="1">
    <location>
        <begin position="59"/>
        <end position="79"/>
    </location>
</feature>
<dbReference type="OrthoDB" id="10410623at2759"/>
<proteinExistence type="predicted"/>
<evidence type="ECO:0000256" key="1">
    <source>
        <dbReference type="SAM" id="Phobius"/>
    </source>
</evidence>
<keyword evidence="1" id="KW-1133">Transmembrane helix</keyword>
<keyword evidence="1" id="KW-0472">Membrane</keyword>
<dbReference type="AlphaFoldDB" id="A0A6V7V5M8"/>
<sequence>MEVNTTTTAPVFPQVTYINFSIYTVALFCTLTTVFNMSRLLYASRYNKSSLVSELSSTLGLYLAVNVLCAASTLPYLFYKVLWWRPPFLRVTEPVYSATLFHFISGIFYALHYAISSILVFILCLDRCLLIKTGITHWNGKKRRMFFIAGIIILVLVYVGVGASYSFEFPLNYDILIHCETQSCMQLRLKNYPMLVTKTSFGIANIISCIVFLRLLSQLGGEAVKKLDNRIIKITVMIEVLLNVIPGETNLIYKFVSIVGFFKVVGKANNISQNSLHPNLDKISPSGVLSLLYLDKI</sequence>
<reference evidence="2 3" key="1">
    <citation type="submission" date="2020-08" db="EMBL/GenBank/DDBJ databases">
        <authorList>
            <person name="Koutsovoulos G."/>
            <person name="Danchin GJ E."/>
        </authorList>
    </citation>
    <scope>NUCLEOTIDE SEQUENCE [LARGE SCALE GENOMIC DNA]</scope>
</reference>
<gene>
    <name evidence="2" type="ORF">MENT_LOCUS21679</name>
</gene>
<comment type="caution">
    <text evidence="2">The sequence shown here is derived from an EMBL/GenBank/DDBJ whole genome shotgun (WGS) entry which is preliminary data.</text>
</comment>
<feature type="transmembrane region" description="Helical" evidence="1">
    <location>
        <begin position="146"/>
        <end position="167"/>
    </location>
</feature>
<accession>A0A6V7V5M8</accession>
<protein>
    <submittedName>
        <fullName evidence="2">Uncharacterized protein</fullName>
    </submittedName>
</protein>
<dbReference type="Proteomes" id="UP000580250">
    <property type="component" value="Unassembled WGS sequence"/>
</dbReference>
<feature type="transmembrane region" description="Helical" evidence="1">
    <location>
        <begin position="99"/>
        <end position="125"/>
    </location>
</feature>